<evidence type="ECO:0000313" key="10">
    <source>
        <dbReference type="Proteomes" id="UP000449249"/>
    </source>
</evidence>
<reference evidence="8 9" key="1">
    <citation type="submission" date="2015-09" db="EMBL/GenBank/DDBJ databases">
        <authorList>
            <consortium name="Pathogen Informatics"/>
        </authorList>
    </citation>
    <scope>NUCLEOTIDE SEQUENCE [LARGE SCALE GENOMIC DNA]</scope>
    <source>
        <strain evidence="6 8">2789STDY5608866</strain>
        <strain evidence="5 9">2789STDY5834961</strain>
    </source>
</reference>
<accession>A0A173V497</accession>
<dbReference type="GO" id="GO:0032787">
    <property type="term" value="P:monocarboxylic acid metabolic process"/>
    <property type="evidence" value="ECO:0007669"/>
    <property type="project" value="UniProtKB-ARBA"/>
</dbReference>
<evidence type="ECO:0000313" key="9">
    <source>
        <dbReference type="Proteomes" id="UP000095597"/>
    </source>
</evidence>
<reference evidence="7 10" key="2">
    <citation type="journal article" date="2019" name="Nat. Med.">
        <title>A library of human gut bacterial isolates paired with longitudinal multiomics data enables mechanistic microbiome research.</title>
        <authorList>
            <person name="Poyet M."/>
            <person name="Groussin M."/>
            <person name="Gibbons S.M."/>
            <person name="Avila-Pacheco J."/>
            <person name="Jiang X."/>
            <person name="Kearney S.M."/>
            <person name="Perrotta A.R."/>
            <person name="Berdy B."/>
            <person name="Zhao S."/>
            <person name="Lieberman T.D."/>
            <person name="Swanson P.K."/>
            <person name="Smith M."/>
            <person name="Roesemann S."/>
            <person name="Alexander J.E."/>
            <person name="Rich S.A."/>
            <person name="Livny J."/>
            <person name="Vlamakis H."/>
            <person name="Clish C."/>
            <person name="Bullock K."/>
            <person name="Deik A."/>
            <person name="Scott J."/>
            <person name="Pierce K.A."/>
            <person name="Xavier R.J."/>
            <person name="Alm E.J."/>
        </authorList>
    </citation>
    <scope>NUCLEOTIDE SEQUENCE [LARGE SCALE GENOMIC DNA]</scope>
    <source>
        <strain evidence="7 10">BIOML-A1</strain>
    </source>
</reference>
<organism evidence="5 9">
    <name type="scientific">Dorea longicatena</name>
    <dbReference type="NCBI Taxonomy" id="88431"/>
    <lineage>
        <taxon>Bacteria</taxon>
        <taxon>Bacillati</taxon>
        <taxon>Bacillota</taxon>
        <taxon>Clostridia</taxon>
        <taxon>Lachnospirales</taxon>
        <taxon>Lachnospiraceae</taxon>
        <taxon>Dorea</taxon>
    </lineage>
</organism>
<dbReference type="RefSeq" id="WP_006426400.1">
    <property type="nucleotide sequence ID" value="NZ_CABIWY010000019.1"/>
</dbReference>
<dbReference type="SUPFAM" id="SSF51735">
    <property type="entry name" value="NAD(P)-binding Rossmann-fold domains"/>
    <property type="match status" value="1"/>
</dbReference>
<evidence type="ECO:0000313" key="6">
    <source>
        <dbReference type="EMBL" id="CUO27105.1"/>
    </source>
</evidence>
<dbReference type="NCBIfam" id="NF009466">
    <property type="entry name" value="PRK12826.1-2"/>
    <property type="match status" value="1"/>
</dbReference>
<evidence type="ECO:0000313" key="8">
    <source>
        <dbReference type="Proteomes" id="UP000095439"/>
    </source>
</evidence>
<dbReference type="GeneID" id="93136105"/>
<dbReference type="EMBL" id="WWSH01000001">
    <property type="protein sequence ID" value="MZK09007.1"/>
    <property type="molecule type" value="Genomic_DNA"/>
</dbReference>
<dbReference type="PANTHER" id="PTHR42879:SF2">
    <property type="entry name" value="3-OXOACYL-[ACYL-CARRIER-PROTEIN] REDUCTASE FABG"/>
    <property type="match status" value="1"/>
</dbReference>
<evidence type="ECO:0000256" key="1">
    <source>
        <dbReference type="ARBA" id="ARBA00006484"/>
    </source>
</evidence>
<dbReference type="OrthoDB" id="9803333at2"/>
<dbReference type="EC" id="1.1.1.100" evidence="5"/>
<dbReference type="Proteomes" id="UP000095439">
    <property type="component" value="Unassembled WGS sequence"/>
</dbReference>
<keyword evidence="3" id="KW-0753">Steroid metabolism</keyword>
<dbReference type="Proteomes" id="UP000449249">
    <property type="component" value="Unassembled WGS sequence"/>
</dbReference>
<dbReference type="Gene3D" id="3.40.50.720">
    <property type="entry name" value="NAD(P)-binding Rossmann-like Domain"/>
    <property type="match status" value="1"/>
</dbReference>
<evidence type="ECO:0000313" key="5">
    <source>
        <dbReference type="EMBL" id="CUN20708.1"/>
    </source>
</evidence>
<dbReference type="PROSITE" id="PS00061">
    <property type="entry name" value="ADH_SHORT"/>
    <property type="match status" value="1"/>
</dbReference>
<protein>
    <submittedName>
        <fullName evidence="5">3-oxoacyl-[acyl-carrier-protein] reductase FabG</fullName>
        <ecNumber evidence="5">1.1.1.100</ecNumber>
    </submittedName>
    <submittedName>
        <fullName evidence="7">SDR family NAD(P)-dependent oxidoreductase</fullName>
    </submittedName>
</protein>
<dbReference type="GO" id="GO:0004316">
    <property type="term" value="F:3-oxoacyl-[acyl-carrier-protein] reductase (NADPH) activity"/>
    <property type="evidence" value="ECO:0007669"/>
    <property type="project" value="UniProtKB-EC"/>
</dbReference>
<dbReference type="EMBL" id="CYXO01000017">
    <property type="protein sequence ID" value="CUN20708.1"/>
    <property type="molecule type" value="Genomic_DNA"/>
</dbReference>
<dbReference type="GO" id="GO:0008202">
    <property type="term" value="P:steroid metabolic process"/>
    <property type="evidence" value="ECO:0007669"/>
    <property type="project" value="UniProtKB-KW"/>
</dbReference>
<dbReference type="InterPro" id="IPR002347">
    <property type="entry name" value="SDR_fam"/>
</dbReference>
<evidence type="ECO:0000256" key="4">
    <source>
        <dbReference type="RuleBase" id="RU000363"/>
    </source>
</evidence>
<dbReference type="FunFam" id="3.40.50.720:FF:000173">
    <property type="entry name" value="3-oxoacyl-[acyl-carrier protein] reductase"/>
    <property type="match status" value="1"/>
</dbReference>
<dbReference type="PRINTS" id="PR00081">
    <property type="entry name" value="GDHRDH"/>
</dbReference>
<dbReference type="InterPro" id="IPR036291">
    <property type="entry name" value="NAD(P)-bd_dom_sf"/>
</dbReference>
<proteinExistence type="inferred from homology"/>
<keyword evidence="2 5" id="KW-0560">Oxidoreductase</keyword>
<gene>
    <name evidence="5" type="primary">fabG_4</name>
    <name evidence="6" type="synonym">fabG_3</name>
    <name evidence="6" type="ORF">ERS852423_02758</name>
    <name evidence="5" type="ORF">ERS852573_02474</name>
    <name evidence="7" type="ORF">GT576_01275</name>
</gene>
<comment type="similarity">
    <text evidence="1 4">Belongs to the short-chain dehydrogenases/reductases (SDR) family.</text>
</comment>
<dbReference type="Proteomes" id="UP000095597">
    <property type="component" value="Unassembled WGS sequence"/>
</dbReference>
<evidence type="ECO:0000256" key="2">
    <source>
        <dbReference type="ARBA" id="ARBA00023002"/>
    </source>
</evidence>
<name>A0A173V497_9FIRM</name>
<evidence type="ECO:0000313" key="7">
    <source>
        <dbReference type="EMBL" id="MZK09007.1"/>
    </source>
</evidence>
<dbReference type="PRINTS" id="PR00080">
    <property type="entry name" value="SDRFAMILY"/>
</dbReference>
<dbReference type="AlphaFoldDB" id="A0A173V497"/>
<sequence>MEQKTIFITGASRGIGKSIALLFASRGYHTFLNCSSSVDELKKLRAYITEKYHTPCTLVPGNVGNPDHVRAIYNKIYQECTHLDVLVNNAGISYINLLTDMTDEDWNRIIQTNLSSVFYCCRQAIPPMVSKRSGKIINISSMWGTSGASCEVAYSASKSGINGFTKALAKELAPSNVQVNAIACGVIDTSMNDQLTSEERKALEEEIPAGRYGTPKEIAQMVWNIVHAPEYMTGQIIGVDGGFL</sequence>
<dbReference type="InterPro" id="IPR050259">
    <property type="entry name" value="SDR"/>
</dbReference>
<dbReference type="PANTHER" id="PTHR42879">
    <property type="entry name" value="3-OXOACYL-(ACYL-CARRIER-PROTEIN) REDUCTASE"/>
    <property type="match status" value="1"/>
</dbReference>
<keyword evidence="3" id="KW-0443">Lipid metabolism</keyword>
<dbReference type="EMBL" id="CYYY01000019">
    <property type="protein sequence ID" value="CUO27105.1"/>
    <property type="molecule type" value="Genomic_DNA"/>
</dbReference>
<dbReference type="NCBIfam" id="NF047420">
    <property type="entry name" value="EF_P_mod_YmfI"/>
    <property type="match status" value="1"/>
</dbReference>
<evidence type="ECO:0000256" key="3">
    <source>
        <dbReference type="ARBA" id="ARBA00023221"/>
    </source>
</evidence>
<dbReference type="Pfam" id="PF00106">
    <property type="entry name" value="adh_short"/>
    <property type="match status" value="1"/>
</dbReference>
<dbReference type="InterPro" id="IPR020904">
    <property type="entry name" value="Sc_DH/Rdtase_CS"/>
</dbReference>